<dbReference type="Gene3D" id="3.40.50.300">
    <property type="entry name" value="P-loop containing nucleotide triphosphate hydrolases"/>
    <property type="match status" value="2"/>
</dbReference>
<name>A0ABQ7U1X7_SOLTU</name>
<reference evidence="4 5" key="1">
    <citation type="journal article" date="2021" name="bioRxiv">
        <title>Chromosome-scale and haplotype-resolved genome assembly of a tetraploid potato cultivar.</title>
        <authorList>
            <person name="Sun H."/>
            <person name="Jiao W.-B."/>
            <person name="Krause K."/>
            <person name="Campoy J.A."/>
            <person name="Goel M."/>
            <person name="Folz-Donahue K."/>
            <person name="Kukat C."/>
            <person name="Huettel B."/>
            <person name="Schneeberger K."/>
        </authorList>
    </citation>
    <scope>NUCLEOTIDE SEQUENCE [LARGE SCALE GENOMIC DNA]</scope>
    <source>
        <strain evidence="4">SolTubOtavaFocal</strain>
        <tissue evidence="4">Leaves</tissue>
    </source>
</reference>
<sequence>MESSSGSTSCAGEWRAEEAIAGNAEALRVLRELITYPLLYSAESRKLGLKWPRGLLLYGPPGTGKTSLVRAVVQECGAHLIVISPHSVHRAHAGESEKILREAFSEASSHAKLGKPSVIFLDEIDALCPRRDSRREQEIRVASQLFMLMDSIKSSSTSVSHVVVVASTNRPDAIDPALRRAGRFDAEIEVTTPTEEERLHILKLYTKKLQLDVSVDLRAVAVSCNGYVGADLEALCREAAMSAVRKCSDSNIEDDSYSINMEDWKHARSVVGPSITRGVTVEIPKVSWEDIGGLKDIKKKLQQAVEWPLKHSEAFERLGVSPSRGILLHGPPGCSKTTLAKAAAHAAQASFFSLSGAELYSMYVGEGEALLRNAFRRARLAAPSIIFFDEADVVATKRGGSSSGSSTVGERLLSTLLTEMDGLEQAKGILVLAATNRPHAIDAALMRPGRFDLVLYVPPPDLDARFEVLSVHTRDMKLNNDVNLRQIAEDTELFTGAELEGLCREAGIVALRENISATVVSDRHFQTVKKSLKPALTKEDVASYSSFMNNRSERSAHSFESISSKRDNKQTKNLLVFAGPVTITVFSIAMYIGVRYFLMSTETSTRELTST</sequence>
<keyword evidence="1" id="KW-0547">Nucleotide-binding</keyword>
<keyword evidence="2" id="KW-1133">Transmembrane helix</keyword>
<dbReference type="InterPro" id="IPR003593">
    <property type="entry name" value="AAA+_ATPase"/>
</dbReference>
<feature type="transmembrane region" description="Helical" evidence="2">
    <location>
        <begin position="574"/>
        <end position="598"/>
    </location>
</feature>
<proteinExistence type="inferred from homology"/>
<comment type="similarity">
    <text evidence="1">Belongs to the AAA ATPase family.</text>
</comment>
<dbReference type="Pfam" id="PF17862">
    <property type="entry name" value="AAA_lid_3"/>
    <property type="match status" value="2"/>
</dbReference>
<dbReference type="InterPro" id="IPR050168">
    <property type="entry name" value="AAA_ATPase_domain"/>
</dbReference>
<keyword evidence="2" id="KW-0472">Membrane</keyword>
<dbReference type="PANTHER" id="PTHR23077">
    <property type="entry name" value="AAA-FAMILY ATPASE"/>
    <property type="match status" value="1"/>
</dbReference>
<dbReference type="Proteomes" id="UP000826656">
    <property type="component" value="Unassembled WGS sequence"/>
</dbReference>
<accession>A0ABQ7U1X7</accession>
<organism evidence="4 5">
    <name type="scientific">Solanum tuberosum</name>
    <name type="common">Potato</name>
    <dbReference type="NCBI Taxonomy" id="4113"/>
    <lineage>
        <taxon>Eukaryota</taxon>
        <taxon>Viridiplantae</taxon>
        <taxon>Streptophyta</taxon>
        <taxon>Embryophyta</taxon>
        <taxon>Tracheophyta</taxon>
        <taxon>Spermatophyta</taxon>
        <taxon>Magnoliopsida</taxon>
        <taxon>eudicotyledons</taxon>
        <taxon>Gunneridae</taxon>
        <taxon>Pentapetalae</taxon>
        <taxon>asterids</taxon>
        <taxon>lamiids</taxon>
        <taxon>Solanales</taxon>
        <taxon>Solanaceae</taxon>
        <taxon>Solanoideae</taxon>
        <taxon>Solaneae</taxon>
        <taxon>Solanum</taxon>
    </lineage>
</organism>
<dbReference type="InterPro" id="IPR027417">
    <property type="entry name" value="P-loop_NTPase"/>
</dbReference>
<dbReference type="SMART" id="SM00382">
    <property type="entry name" value="AAA"/>
    <property type="match status" value="2"/>
</dbReference>
<dbReference type="Pfam" id="PF00004">
    <property type="entry name" value="AAA"/>
    <property type="match status" value="2"/>
</dbReference>
<dbReference type="InterPro" id="IPR003959">
    <property type="entry name" value="ATPase_AAA_core"/>
</dbReference>
<protein>
    <recommendedName>
        <fullName evidence="3">AAA+ ATPase domain-containing protein</fullName>
    </recommendedName>
</protein>
<feature type="domain" description="AAA+ ATPase" evidence="3">
    <location>
        <begin position="51"/>
        <end position="194"/>
    </location>
</feature>
<evidence type="ECO:0000256" key="2">
    <source>
        <dbReference type="SAM" id="Phobius"/>
    </source>
</evidence>
<gene>
    <name evidence="4" type="ORF">KY290_033340</name>
</gene>
<dbReference type="PROSITE" id="PS00674">
    <property type="entry name" value="AAA"/>
    <property type="match status" value="1"/>
</dbReference>
<dbReference type="Gene3D" id="1.10.8.60">
    <property type="match status" value="2"/>
</dbReference>
<dbReference type="PANTHER" id="PTHR23077:SF117">
    <property type="entry name" value="AAA+ ATPASE DOMAIN-CONTAINING PROTEIN"/>
    <property type="match status" value="1"/>
</dbReference>
<dbReference type="EMBL" id="JAIVGD010000026">
    <property type="protein sequence ID" value="KAH0740297.1"/>
    <property type="molecule type" value="Genomic_DNA"/>
</dbReference>
<keyword evidence="2" id="KW-0812">Transmembrane</keyword>
<dbReference type="InterPro" id="IPR041569">
    <property type="entry name" value="AAA_lid_3"/>
</dbReference>
<evidence type="ECO:0000256" key="1">
    <source>
        <dbReference type="RuleBase" id="RU003651"/>
    </source>
</evidence>
<keyword evidence="5" id="KW-1185">Reference proteome</keyword>
<evidence type="ECO:0000313" key="4">
    <source>
        <dbReference type="EMBL" id="KAH0740297.1"/>
    </source>
</evidence>
<evidence type="ECO:0000313" key="5">
    <source>
        <dbReference type="Proteomes" id="UP000826656"/>
    </source>
</evidence>
<feature type="domain" description="AAA+ ATPase" evidence="3">
    <location>
        <begin position="322"/>
        <end position="461"/>
    </location>
</feature>
<dbReference type="SUPFAM" id="SSF52540">
    <property type="entry name" value="P-loop containing nucleoside triphosphate hydrolases"/>
    <property type="match status" value="2"/>
</dbReference>
<dbReference type="InterPro" id="IPR003960">
    <property type="entry name" value="ATPase_AAA_CS"/>
</dbReference>
<comment type="caution">
    <text evidence="4">The sequence shown here is derived from an EMBL/GenBank/DDBJ whole genome shotgun (WGS) entry which is preliminary data.</text>
</comment>
<evidence type="ECO:0000259" key="3">
    <source>
        <dbReference type="SMART" id="SM00382"/>
    </source>
</evidence>
<keyword evidence="1" id="KW-0067">ATP-binding</keyword>